<dbReference type="AlphaFoldDB" id="A0A916T310"/>
<feature type="domain" description="Amidohydrolase 3" evidence="1">
    <location>
        <begin position="49"/>
        <end position="520"/>
    </location>
</feature>
<dbReference type="Gene3D" id="2.30.40.10">
    <property type="entry name" value="Urease, subunit C, domain 1"/>
    <property type="match status" value="1"/>
</dbReference>
<sequence length="524" mass="55280">MPVQVFRHARIRTGVPGGATATAIATEAGRIVAVGGEAEVRAVVGAGAELVDLEGACVLPGMYDAHLHTENLAESLTTVDLRGAHDLDEALRRIAAFTANLPAGEWVSGGRWDANRWTGRGRPTRAALDALLGDRPAVLDSVDGHSAWINSAALRIAGIDRTTSDPAGGAYDRDDRGEFTGIVRESAIAQFRELARRSSRADLPERLLAVQQVLHSVGLTSIHDIDGESVRAAYLALRDQGRLGIRVHKAIPVGALETAIEQGRKTGDGDDWVSTGPVKLFSDGALGSHSCHLTQPFAGTENHGMAVTSAQEMLRLVFLADAAGIAVATHAIGDRAAQLVLDAYEQVAAGGSGLRHRIEHAQHLRPDDIHRMAALGVVASMQPTHCTSDIDLVEELLGDRDVASYAWRDLLNAGAPLAFGSDAPVEDPNPFHGLYAAVTRARPDGTPAGGWQPEQRLGIGDAITAYTLGSAYAAGQEQHKGLLTPGRLADFIAVDTDPVEASAAELRGTEVLTTVVGGAVRWQR</sequence>
<evidence type="ECO:0000259" key="1">
    <source>
        <dbReference type="Pfam" id="PF07969"/>
    </source>
</evidence>
<proteinExistence type="predicted"/>
<dbReference type="RefSeq" id="WP_188836705.1">
    <property type="nucleotide sequence ID" value="NZ_BMHI01000003.1"/>
</dbReference>
<dbReference type="PANTHER" id="PTHR22642">
    <property type="entry name" value="IMIDAZOLONEPROPIONASE"/>
    <property type="match status" value="1"/>
</dbReference>
<dbReference type="GO" id="GO:0016810">
    <property type="term" value="F:hydrolase activity, acting on carbon-nitrogen (but not peptide) bonds"/>
    <property type="evidence" value="ECO:0007669"/>
    <property type="project" value="InterPro"/>
</dbReference>
<keyword evidence="3" id="KW-1185">Reference proteome</keyword>
<dbReference type="SUPFAM" id="SSF51338">
    <property type="entry name" value="Composite domain of metallo-dependent hydrolases"/>
    <property type="match status" value="1"/>
</dbReference>
<dbReference type="InterPro" id="IPR032466">
    <property type="entry name" value="Metal_Hydrolase"/>
</dbReference>
<dbReference type="Proteomes" id="UP000636793">
    <property type="component" value="Unassembled WGS sequence"/>
</dbReference>
<comment type="caution">
    <text evidence="2">The sequence shown here is derived from an EMBL/GenBank/DDBJ whole genome shotgun (WGS) entry which is preliminary data.</text>
</comment>
<reference evidence="2" key="2">
    <citation type="submission" date="2020-09" db="EMBL/GenBank/DDBJ databases">
        <authorList>
            <person name="Sun Q."/>
            <person name="Zhou Y."/>
        </authorList>
    </citation>
    <scope>NUCLEOTIDE SEQUENCE</scope>
    <source>
        <strain evidence="2">CGMCC 1.15085</strain>
    </source>
</reference>
<dbReference type="InterPro" id="IPR013108">
    <property type="entry name" value="Amidohydro_3"/>
</dbReference>
<accession>A0A916T310</accession>
<organism evidence="2 3">
    <name type="scientific">Flexivirga endophytica</name>
    <dbReference type="NCBI Taxonomy" id="1849103"/>
    <lineage>
        <taxon>Bacteria</taxon>
        <taxon>Bacillati</taxon>
        <taxon>Actinomycetota</taxon>
        <taxon>Actinomycetes</taxon>
        <taxon>Micrococcales</taxon>
        <taxon>Dermacoccaceae</taxon>
        <taxon>Flexivirga</taxon>
    </lineage>
</organism>
<dbReference type="Gene3D" id="3.10.310.70">
    <property type="match status" value="1"/>
</dbReference>
<dbReference type="SUPFAM" id="SSF51556">
    <property type="entry name" value="Metallo-dependent hydrolases"/>
    <property type="match status" value="1"/>
</dbReference>
<protein>
    <submittedName>
        <fullName evidence="2">Amidohydrolase</fullName>
    </submittedName>
</protein>
<dbReference type="PANTHER" id="PTHR22642:SF2">
    <property type="entry name" value="PROTEIN LONG AFTER FAR-RED 3"/>
    <property type="match status" value="1"/>
</dbReference>
<evidence type="ECO:0000313" key="2">
    <source>
        <dbReference type="EMBL" id="GGB28289.1"/>
    </source>
</evidence>
<gene>
    <name evidence="2" type="ORF">GCM10011492_18130</name>
</gene>
<dbReference type="Pfam" id="PF07969">
    <property type="entry name" value="Amidohydro_3"/>
    <property type="match status" value="1"/>
</dbReference>
<name>A0A916T310_9MICO</name>
<dbReference type="EMBL" id="BMHI01000003">
    <property type="protein sequence ID" value="GGB28289.1"/>
    <property type="molecule type" value="Genomic_DNA"/>
</dbReference>
<reference evidence="2" key="1">
    <citation type="journal article" date="2014" name="Int. J. Syst. Evol. Microbiol.">
        <title>Complete genome sequence of Corynebacterium casei LMG S-19264T (=DSM 44701T), isolated from a smear-ripened cheese.</title>
        <authorList>
            <consortium name="US DOE Joint Genome Institute (JGI-PGF)"/>
            <person name="Walter F."/>
            <person name="Albersmeier A."/>
            <person name="Kalinowski J."/>
            <person name="Ruckert C."/>
        </authorList>
    </citation>
    <scope>NUCLEOTIDE SEQUENCE</scope>
    <source>
        <strain evidence="2">CGMCC 1.15085</strain>
    </source>
</reference>
<dbReference type="InterPro" id="IPR033932">
    <property type="entry name" value="YtcJ-like"/>
</dbReference>
<dbReference type="InterPro" id="IPR011059">
    <property type="entry name" value="Metal-dep_hydrolase_composite"/>
</dbReference>
<evidence type="ECO:0000313" key="3">
    <source>
        <dbReference type="Proteomes" id="UP000636793"/>
    </source>
</evidence>
<dbReference type="Gene3D" id="3.20.20.140">
    <property type="entry name" value="Metal-dependent hydrolases"/>
    <property type="match status" value="1"/>
</dbReference>
<dbReference type="CDD" id="cd01300">
    <property type="entry name" value="YtcJ_like"/>
    <property type="match status" value="1"/>
</dbReference>